<dbReference type="GO" id="GO:0005524">
    <property type="term" value="F:ATP binding"/>
    <property type="evidence" value="ECO:0007669"/>
    <property type="project" value="UniProtKB-UniRule"/>
</dbReference>
<keyword evidence="4" id="KW-0418">Kinase</keyword>
<keyword evidence="4" id="KW-0723">Serine/threonine-protein kinase</keyword>
<protein>
    <recommendedName>
        <fullName evidence="5">Protein kinase domain-containing protein</fullName>
    </recommendedName>
</protein>
<dbReference type="EMBL" id="KB202518">
    <property type="protein sequence ID" value="ESO89987.1"/>
    <property type="molecule type" value="Genomic_DNA"/>
</dbReference>
<feature type="binding site" evidence="3">
    <location>
        <position position="57"/>
    </location>
    <ligand>
        <name>ATP</name>
        <dbReference type="ChEBI" id="CHEBI:30616"/>
    </ligand>
</feature>
<dbReference type="FunFam" id="1.10.510.10:FF:000255">
    <property type="entry name" value="Calcium/calmodulin-dependent protein kinase type IV"/>
    <property type="match status" value="1"/>
</dbReference>
<dbReference type="SMART" id="SM00220">
    <property type="entry name" value="S_TKc"/>
    <property type="match status" value="1"/>
</dbReference>
<keyword evidence="7" id="KW-1185">Reference proteome</keyword>
<dbReference type="KEGG" id="lgi:LOTGIDRAFT_178957"/>
<dbReference type="Proteomes" id="UP000030746">
    <property type="component" value="Unassembled WGS sequence"/>
</dbReference>
<evidence type="ECO:0000256" key="1">
    <source>
        <dbReference type="ARBA" id="ARBA00022741"/>
    </source>
</evidence>
<dbReference type="Gene3D" id="6.10.140.620">
    <property type="match status" value="1"/>
</dbReference>
<keyword evidence="1 3" id="KW-0547">Nucleotide-binding</keyword>
<dbReference type="GeneID" id="20244307"/>
<dbReference type="PROSITE" id="PS00107">
    <property type="entry name" value="PROTEIN_KINASE_ATP"/>
    <property type="match status" value="1"/>
</dbReference>
<dbReference type="Gene3D" id="3.30.200.20">
    <property type="entry name" value="Phosphorylase Kinase, domain 1"/>
    <property type="match status" value="1"/>
</dbReference>
<dbReference type="STRING" id="225164.V4A020"/>
<feature type="domain" description="Protein kinase" evidence="5">
    <location>
        <begin position="24"/>
        <end position="277"/>
    </location>
</feature>
<keyword evidence="2 3" id="KW-0067">ATP-binding</keyword>
<sequence length="330" mass="37386">MATNGGIRYWIKESIKDRIFEDEYSQGKDLGQGSTASVHKCQHKGTGQFWAAKIIRKNVQKKIVLTEIGILLKIRHPNVVRLKEVFETEDRIIMILELVTGGELFDRIVTTGHYSEKDAAKAVLDILTAVDHLHDNGVVHRDLKPENILYADLKGNSPLKVADFGLSQIIEPEVKMSTICGTPGYCAPEILSGKKYEKTVDIWSVGVITYILLSGYEPFYEDNEKKMYKRIIKGEYSFPSPIWDNVSENAKDLIRKMLHMDSKKRLTAKQALKHPWVRGIAAKAEHMEGAIEQIKEFNAKRKLKQATEAVMAVSKPDSNKMQSMSIQNEQ</sequence>
<evidence type="ECO:0000313" key="6">
    <source>
        <dbReference type="EMBL" id="ESO89987.1"/>
    </source>
</evidence>
<evidence type="ECO:0000256" key="3">
    <source>
        <dbReference type="PROSITE-ProRule" id="PRU10141"/>
    </source>
</evidence>
<dbReference type="HOGENOM" id="CLU_000288_63_0_1"/>
<proteinExistence type="inferred from homology"/>
<evidence type="ECO:0000256" key="2">
    <source>
        <dbReference type="ARBA" id="ARBA00022840"/>
    </source>
</evidence>
<keyword evidence="4" id="KW-0808">Transferase</keyword>
<dbReference type="InterPro" id="IPR011009">
    <property type="entry name" value="Kinase-like_dom_sf"/>
</dbReference>
<accession>V4A020</accession>
<evidence type="ECO:0000259" key="5">
    <source>
        <dbReference type="PROSITE" id="PS50011"/>
    </source>
</evidence>
<dbReference type="GO" id="GO:0004674">
    <property type="term" value="F:protein serine/threonine kinase activity"/>
    <property type="evidence" value="ECO:0007669"/>
    <property type="project" value="UniProtKB-KW"/>
</dbReference>
<organism evidence="6 7">
    <name type="scientific">Lottia gigantea</name>
    <name type="common">Giant owl limpet</name>
    <dbReference type="NCBI Taxonomy" id="225164"/>
    <lineage>
        <taxon>Eukaryota</taxon>
        <taxon>Metazoa</taxon>
        <taxon>Spiralia</taxon>
        <taxon>Lophotrochozoa</taxon>
        <taxon>Mollusca</taxon>
        <taxon>Gastropoda</taxon>
        <taxon>Patellogastropoda</taxon>
        <taxon>Lottioidea</taxon>
        <taxon>Lottiidae</taxon>
        <taxon>Lottia</taxon>
    </lineage>
</organism>
<comment type="similarity">
    <text evidence="4">Belongs to the protein kinase superfamily.</text>
</comment>
<reference evidence="6 7" key="1">
    <citation type="journal article" date="2013" name="Nature">
        <title>Insights into bilaterian evolution from three spiralian genomes.</title>
        <authorList>
            <person name="Simakov O."/>
            <person name="Marletaz F."/>
            <person name="Cho S.J."/>
            <person name="Edsinger-Gonzales E."/>
            <person name="Havlak P."/>
            <person name="Hellsten U."/>
            <person name="Kuo D.H."/>
            <person name="Larsson T."/>
            <person name="Lv J."/>
            <person name="Arendt D."/>
            <person name="Savage R."/>
            <person name="Osoegawa K."/>
            <person name="de Jong P."/>
            <person name="Grimwood J."/>
            <person name="Chapman J.A."/>
            <person name="Shapiro H."/>
            <person name="Aerts A."/>
            <person name="Otillar R.P."/>
            <person name="Terry A.Y."/>
            <person name="Boore J.L."/>
            <person name="Grigoriev I.V."/>
            <person name="Lindberg D.R."/>
            <person name="Seaver E.C."/>
            <person name="Weisblat D.A."/>
            <person name="Putnam N.H."/>
            <person name="Rokhsar D.S."/>
        </authorList>
    </citation>
    <scope>NUCLEOTIDE SEQUENCE [LARGE SCALE GENOMIC DNA]</scope>
</reference>
<dbReference type="PANTHER" id="PTHR24347">
    <property type="entry name" value="SERINE/THREONINE-PROTEIN KINASE"/>
    <property type="match status" value="1"/>
</dbReference>
<name>V4A020_LOTGI</name>
<dbReference type="PROSITE" id="PS00108">
    <property type="entry name" value="PROTEIN_KINASE_ST"/>
    <property type="match status" value="1"/>
</dbReference>
<dbReference type="CTD" id="20244307"/>
<dbReference type="InterPro" id="IPR000719">
    <property type="entry name" value="Prot_kinase_dom"/>
</dbReference>
<dbReference type="RefSeq" id="XP_009059454.1">
    <property type="nucleotide sequence ID" value="XM_009061206.1"/>
</dbReference>
<dbReference type="OrthoDB" id="40902at2759"/>
<evidence type="ECO:0000313" key="7">
    <source>
        <dbReference type="Proteomes" id="UP000030746"/>
    </source>
</evidence>
<dbReference type="Pfam" id="PF00069">
    <property type="entry name" value="Pkinase"/>
    <property type="match status" value="1"/>
</dbReference>
<dbReference type="OMA" id="VVPDYWI"/>
<dbReference type="AlphaFoldDB" id="V4A020"/>
<dbReference type="PROSITE" id="PS50011">
    <property type="entry name" value="PROTEIN_KINASE_DOM"/>
    <property type="match status" value="1"/>
</dbReference>
<dbReference type="InterPro" id="IPR017441">
    <property type="entry name" value="Protein_kinase_ATP_BS"/>
</dbReference>
<dbReference type="Gene3D" id="1.10.510.10">
    <property type="entry name" value="Transferase(Phosphotransferase) domain 1"/>
    <property type="match status" value="1"/>
</dbReference>
<dbReference type="SUPFAM" id="SSF56112">
    <property type="entry name" value="Protein kinase-like (PK-like)"/>
    <property type="match status" value="1"/>
</dbReference>
<evidence type="ECO:0000256" key="4">
    <source>
        <dbReference type="RuleBase" id="RU000304"/>
    </source>
</evidence>
<dbReference type="InterPro" id="IPR008271">
    <property type="entry name" value="Ser/Thr_kinase_AS"/>
</dbReference>
<gene>
    <name evidence="6" type="ORF">LOTGIDRAFT_178957</name>
</gene>